<dbReference type="GeneID" id="107474815"/>
<feature type="region of interest" description="Disordered" evidence="1">
    <location>
        <begin position="1"/>
        <end position="26"/>
    </location>
</feature>
<reference evidence="2" key="1">
    <citation type="journal article" date="2016" name="Nat. Genet.">
        <title>The genome sequences of Arachis duranensis and Arachis ipaensis, the diploid ancestors of cultivated peanut.</title>
        <authorList>
            <person name="Bertioli D.J."/>
            <person name="Cannon S.B."/>
            <person name="Froenicke L."/>
            <person name="Huang G."/>
            <person name="Farmer A.D."/>
            <person name="Cannon E.K."/>
            <person name="Liu X."/>
            <person name="Gao D."/>
            <person name="Clevenger J."/>
            <person name="Dash S."/>
            <person name="Ren L."/>
            <person name="Moretzsohn M.C."/>
            <person name="Shirasawa K."/>
            <person name="Huang W."/>
            <person name="Vidigal B."/>
            <person name="Abernathy B."/>
            <person name="Chu Y."/>
            <person name="Niederhuth C.E."/>
            <person name="Umale P."/>
            <person name="Araujo A.C."/>
            <person name="Kozik A."/>
            <person name="Kim K.D."/>
            <person name="Burow M.D."/>
            <person name="Varshney R.K."/>
            <person name="Wang X."/>
            <person name="Zhang X."/>
            <person name="Barkley N."/>
            <person name="Guimaraes P.M."/>
            <person name="Isobe S."/>
            <person name="Guo B."/>
            <person name="Liao B."/>
            <person name="Stalker H.T."/>
            <person name="Schmitz R.J."/>
            <person name="Scheffler B.E."/>
            <person name="Leal-Bertioli S.C."/>
            <person name="Xun X."/>
            <person name="Jackson S.A."/>
            <person name="Michelmore R."/>
            <person name="Ozias-Akins P."/>
        </authorList>
    </citation>
    <scope>NUCLEOTIDE SEQUENCE [LARGE SCALE GENOMIC DNA]</scope>
    <source>
        <strain evidence="2">cv. V14167</strain>
    </source>
</reference>
<name>A0A6P4CEZ6_ARADU</name>
<accession>A0A6P4CEZ6</accession>
<dbReference type="RefSeq" id="XP_015949938.1">
    <property type="nucleotide sequence ID" value="XM_016094452.1"/>
</dbReference>
<dbReference type="PANTHER" id="PTHR33067">
    <property type="entry name" value="RNA-DIRECTED DNA POLYMERASE-RELATED"/>
    <property type="match status" value="1"/>
</dbReference>
<dbReference type="Proteomes" id="UP000515211">
    <property type="component" value="Chromosome 2"/>
</dbReference>
<dbReference type="PANTHER" id="PTHR33067:SF9">
    <property type="entry name" value="RNA-DIRECTED DNA POLYMERASE"/>
    <property type="match status" value="1"/>
</dbReference>
<dbReference type="KEGG" id="adu:107474815"/>
<reference evidence="3" key="2">
    <citation type="submission" date="2025-08" db="UniProtKB">
        <authorList>
            <consortium name="RefSeq"/>
        </authorList>
    </citation>
    <scope>IDENTIFICATION</scope>
    <source>
        <tissue evidence="3">Whole plant</tissue>
    </source>
</reference>
<sequence length="219" mass="25412">MKTDIPQGQHVPNNFPAPSPQASKEPQFEKVKVPEYNPQLLYGKFMKELLAKKRNWKEDKIMVLTKECHATIQKHLPQKLRDPESSLIPCTIGEVTIERSLCDLEDNINLMPLSLMRKFQIDEVKPTRISLQLADRSIKFSIGIVENLLVKAMKHPRDLEDCMNIDLMDPLVRETLEEEVLNDSLEYFIEDGVVDFDDFPPPKKPYTFLIRRRGRPSLI</sequence>
<proteinExistence type="predicted"/>
<keyword evidence="2" id="KW-1185">Reference proteome</keyword>
<evidence type="ECO:0000313" key="3">
    <source>
        <dbReference type="RefSeq" id="XP_015949938.1"/>
    </source>
</evidence>
<organism evidence="2 3">
    <name type="scientific">Arachis duranensis</name>
    <name type="common">Wild peanut</name>
    <dbReference type="NCBI Taxonomy" id="130453"/>
    <lineage>
        <taxon>Eukaryota</taxon>
        <taxon>Viridiplantae</taxon>
        <taxon>Streptophyta</taxon>
        <taxon>Embryophyta</taxon>
        <taxon>Tracheophyta</taxon>
        <taxon>Spermatophyta</taxon>
        <taxon>Magnoliopsida</taxon>
        <taxon>eudicotyledons</taxon>
        <taxon>Gunneridae</taxon>
        <taxon>Pentapetalae</taxon>
        <taxon>rosids</taxon>
        <taxon>fabids</taxon>
        <taxon>Fabales</taxon>
        <taxon>Fabaceae</taxon>
        <taxon>Papilionoideae</taxon>
        <taxon>50 kb inversion clade</taxon>
        <taxon>dalbergioids sensu lato</taxon>
        <taxon>Dalbergieae</taxon>
        <taxon>Pterocarpus clade</taxon>
        <taxon>Arachis</taxon>
    </lineage>
</organism>
<gene>
    <name evidence="3" type="primary">LOC107474815</name>
</gene>
<protein>
    <submittedName>
        <fullName evidence="3">Uncharacterized protein LOC107474815</fullName>
    </submittedName>
</protein>
<dbReference type="AlphaFoldDB" id="A0A6P4CEZ6"/>
<dbReference type="InterPro" id="IPR021109">
    <property type="entry name" value="Peptidase_aspartic_dom_sf"/>
</dbReference>
<evidence type="ECO:0000256" key="1">
    <source>
        <dbReference type="SAM" id="MobiDB-lite"/>
    </source>
</evidence>
<evidence type="ECO:0000313" key="2">
    <source>
        <dbReference type="Proteomes" id="UP000515211"/>
    </source>
</evidence>
<dbReference type="Gene3D" id="2.40.70.10">
    <property type="entry name" value="Acid Proteases"/>
    <property type="match status" value="1"/>
</dbReference>